<dbReference type="InterPro" id="IPR032466">
    <property type="entry name" value="Metal_Hydrolase"/>
</dbReference>
<dbReference type="SUPFAM" id="SSF51556">
    <property type="entry name" value="Metallo-dependent hydrolases"/>
    <property type="match status" value="1"/>
</dbReference>
<evidence type="ECO:0000256" key="1">
    <source>
        <dbReference type="ARBA" id="ARBA00038310"/>
    </source>
</evidence>
<dbReference type="InterPro" id="IPR006680">
    <property type="entry name" value="Amidohydro-rel"/>
</dbReference>
<comment type="similarity">
    <text evidence="1">Belongs to the metallo-dependent hydrolases superfamily.</text>
</comment>
<proteinExistence type="inferred from homology"/>
<accession>A0A6J6ZC65</accession>
<dbReference type="Gene3D" id="3.20.20.140">
    <property type="entry name" value="Metal-dependent hydrolases"/>
    <property type="match status" value="1"/>
</dbReference>
<sequence>MSQKPFIDAHQHVWKYSEREYSWITPDITHLLGHDYVQEQVNPSIANFGITGTVYVQAADTYDDTFYMFHSASKNPQIAGIVGWVPFDRSEESVAALDIFAKNPLFKGVRNLTHDYGNPKYESDDAWILREPVLKTLGEVASRNLSFDYVAIKPEHTKNVATIAKRHPNLTIIIDHFAKPDIKGGQWDEWLVEMQKAAAFPNVYTKFSGLNVLSDWEKWTIEDWRPYVMAMKEAFGTSRMMMGSDWPFSSMANDYDTVWKAQLELIKDFSQAEIDDLKYKTAIKAYRL</sequence>
<dbReference type="EMBL" id="CAFABD010000009">
    <property type="protein sequence ID" value="CAB4817176.1"/>
    <property type="molecule type" value="Genomic_DNA"/>
</dbReference>
<reference evidence="3" key="1">
    <citation type="submission" date="2020-05" db="EMBL/GenBank/DDBJ databases">
        <authorList>
            <person name="Chiriac C."/>
            <person name="Salcher M."/>
            <person name="Ghai R."/>
            <person name="Kavagutti S V."/>
        </authorList>
    </citation>
    <scope>NUCLEOTIDE SEQUENCE</scope>
</reference>
<gene>
    <name evidence="3" type="ORF">UFOPK3166_00135</name>
</gene>
<dbReference type="AlphaFoldDB" id="A0A6J6ZC65"/>
<dbReference type="PANTHER" id="PTHR43569:SF2">
    <property type="entry name" value="AMIDOHYDROLASE-RELATED DOMAIN-CONTAINING PROTEIN"/>
    <property type="match status" value="1"/>
</dbReference>
<evidence type="ECO:0000259" key="2">
    <source>
        <dbReference type="Pfam" id="PF04909"/>
    </source>
</evidence>
<evidence type="ECO:0000313" key="3">
    <source>
        <dbReference type="EMBL" id="CAB4817176.1"/>
    </source>
</evidence>
<name>A0A6J6ZC65_9ZZZZ</name>
<feature type="domain" description="Amidohydrolase-related" evidence="2">
    <location>
        <begin position="7"/>
        <end position="288"/>
    </location>
</feature>
<organism evidence="3">
    <name type="scientific">freshwater metagenome</name>
    <dbReference type="NCBI Taxonomy" id="449393"/>
    <lineage>
        <taxon>unclassified sequences</taxon>
        <taxon>metagenomes</taxon>
        <taxon>ecological metagenomes</taxon>
    </lineage>
</organism>
<protein>
    <submittedName>
        <fullName evidence="3">Unannotated protein</fullName>
    </submittedName>
</protein>
<dbReference type="Pfam" id="PF04909">
    <property type="entry name" value="Amidohydro_2"/>
    <property type="match status" value="1"/>
</dbReference>
<dbReference type="InterPro" id="IPR052350">
    <property type="entry name" value="Metallo-dep_Lactonases"/>
</dbReference>
<dbReference type="PANTHER" id="PTHR43569">
    <property type="entry name" value="AMIDOHYDROLASE"/>
    <property type="match status" value="1"/>
</dbReference>
<dbReference type="GO" id="GO:0016787">
    <property type="term" value="F:hydrolase activity"/>
    <property type="evidence" value="ECO:0007669"/>
    <property type="project" value="InterPro"/>
</dbReference>